<gene>
    <name evidence="6" type="ORF">SAMN04490244_107205</name>
</gene>
<evidence type="ECO:0000256" key="2">
    <source>
        <dbReference type="ARBA" id="ARBA00022989"/>
    </source>
</evidence>
<evidence type="ECO:0000256" key="3">
    <source>
        <dbReference type="ARBA" id="ARBA00023136"/>
    </source>
</evidence>
<keyword evidence="7" id="KW-1185">Reference proteome</keyword>
<evidence type="ECO:0000256" key="4">
    <source>
        <dbReference type="SAM" id="Phobius"/>
    </source>
</evidence>
<dbReference type="InterPro" id="IPR052524">
    <property type="entry name" value="MFS_Cyanate_Porter"/>
</dbReference>
<dbReference type="STRING" id="641238.SAMN04490244_107205"/>
<proteinExistence type="predicted"/>
<sequence>MPIGRRELWIYLTGLLAAAQMGKIPPLMPLISDELGLTLFIGAVVIALIELSGALFGAPAAGLAARAGEWRTLLVGLTLLIAGSLGEALVGSGTLLTLARAVESIGYLSVIVTAPVLMAREARHLSADLALVVWSTFLPVGLALGTILSGAFAEPLGWRGVLLLWSLAGAVLWLCVPRGRSGAAETVPAMIIRPPGAALVLACGFGCFTCFQVGLLALMPEFLISEKGASPGTAGLVTGLGGFMTISGVIVPFYLARRSDLRLSVPLLLLSLIVPATLLFGVFSPLASLGASAILFLGLNILSGIFPSLVFASIPRWAGPSGIGPANGAIAQAGAAGSLLGPPAYAAVVSGTGWMPAAVFGLGVSLVGLVLVTALEARRFRT</sequence>
<dbReference type="PROSITE" id="PS50850">
    <property type="entry name" value="MFS"/>
    <property type="match status" value="1"/>
</dbReference>
<dbReference type="Gene3D" id="1.20.1250.20">
    <property type="entry name" value="MFS general substrate transporter like domains"/>
    <property type="match status" value="1"/>
</dbReference>
<feature type="transmembrane region" description="Helical" evidence="4">
    <location>
        <begin position="354"/>
        <end position="375"/>
    </location>
</feature>
<dbReference type="Proteomes" id="UP000198885">
    <property type="component" value="Unassembled WGS sequence"/>
</dbReference>
<evidence type="ECO:0000313" key="6">
    <source>
        <dbReference type="EMBL" id="SES22380.1"/>
    </source>
</evidence>
<dbReference type="InterPro" id="IPR036259">
    <property type="entry name" value="MFS_trans_sf"/>
</dbReference>
<feature type="transmembrane region" description="Helical" evidence="4">
    <location>
        <begin position="197"/>
        <end position="219"/>
    </location>
</feature>
<dbReference type="PANTHER" id="PTHR23523">
    <property type="match status" value="1"/>
</dbReference>
<accession>A0A1H9VKU1</accession>
<keyword evidence="3 4" id="KW-0472">Membrane</keyword>
<feature type="transmembrane region" description="Helical" evidence="4">
    <location>
        <begin position="293"/>
        <end position="314"/>
    </location>
</feature>
<feature type="domain" description="Major facilitator superfamily (MFS) profile" evidence="5">
    <location>
        <begin position="6"/>
        <end position="382"/>
    </location>
</feature>
<evidence type="ECO:0000256" key="1">
    <source>
        <dbReference type="ARBA" id="ARBA00022692"/>
    </source>
</evidence>
<feature type="transmembrane region" description="Helical" evidence="4">
    <location>
        <begin position="234"/>
        <end position="255"/>
    </location>
</feature>
<feature type="transmembrane region" description="Helical" evidence="4">
    <location>
        <begin position="97"/>
        <end position="117"/>
    </location>
</feature>
<dbReference type="PANTHER" id="PTHR23523:SF2">
    <property type="entry name" value="2-NITROIMIDAZOLE TRANSPORTER"/>
    <property type="match status" value="1"/>
</dbReference>
<feature type="transmembrane region" description="Helical" evidence="4">
    <location>
        <begin position="37"/>
        <end position="58"/>
    </location>
</feature>
<dbReference type="Pfam" id="PF07690">
    <property type="entry name" value="MFS_1"/>
    <property type="match status" value="1"/>
</dbReference>
<keyword evidence="2 4" id="KW-1133">Transmembrane helix</keyword>
<feature type="transmembrane region" description="Helical" evidence="4">
    <location>
        <begin position="129"/>
        <end position="152"/>
    </location>
</feature>
<protein>
    <submittedName>
        <fullName evidence="6">Predicted arabinose efflux permease, MFS family</fullName>
    </submittedName>
</protein>
<organism evidence="6 7">
    <name type="scientific">Tranquillimonas rosea</name>
    <dbReference type="NCBI Taxonomy" id="641238"/>
    <lineage>
        <taxon>Bacteria</taxon>
        <taxon>Pseudomonadati</taxon>
        <taxon>Pseudomonadota</taxon>
        <taxon>Alphaproteobacteria</taxon>
        <taxon>Rhodobacterales</taxon>
        <taxon>Roseobacteraceae</taxon>
        <taxon>Tranquillimonas</taxon>
    </lineage>
</organism>
<dbReference type="SUPFAM" id="SSF103473">
    <property type="entry name" value="MFS general substrate transporter"/>
    <property type="match status" value="1"/>
</dbReference>
<name>A0A1H9VKU1_9RHOB</name>
<feature type="transmembrane region" description="Helical" evidence="4">
    <location>
        <begin position="158"/>
        <end position="176"/>
    </location>
</feature>
<dbReference type="OrthoDB" id="7841035at2"/>
<reference evidence="6 7" key="1">
    <citation type="submission" date="2016-10" db="EMBL/GenBank/DDBJ databases">
        <authorList>
            <person name="de Groot N.N."/>
        </authorList>
    </citation>
    <scope>NUCLEOTIDE SEQUENCE [LARGE SCALE GENOMIC DNA]</scope>
    <source>
        <strain evidence="6 7">DSM 23042</strain>
    </source>
</reference>
<dbReference type="InterPro" id="IPR011701">
    <property type="entry name" value="MFS"/>
</dbReference>
<dbReference type="GO" id="GO:0022857">
    <property type="term" value="F:transmembrane transporter activity"/>
    <property type="evidence" value="ECO:0007669"/>
    <property type="project" value="InterPro"/>
</dbReference>
<feature type="transmembrane region" description="Helical" evidence="4">
    <location>
        <begin position="70"/>
        <end position="91"/>
    </location>
</feature>
<dbReference type="InterPro" id="IPR020846">
    <property type="entry name" value="MFS_dom"/>
</dbReference>
<evidence type="ECO:0000259" key="5">
    <source>
        <dbReference type="PROSITE" id="PS50850"/>
    </source>
</evidence>
<feature type="transmembrane region" description="Helical" evidence="4">
    <location>
        <begin position="326"/>
        <end position="348"/>
    </location>
</feature>
<dbReference type="EMBL" id="FOGU01000007">
    <property type="protein sequence ID" value="SES22380.1"/>
    <property type="molecule type" value="Genomic_DNA"/>
</dbReference>
<dbReference type="AlphaFoldDB" id="A0A1H9VKU1"/>
<evidence type="ECO:0000313" key="7">
    <source>
        <dbReference type="Proteomes" id="UP000198885"/>
    </source>
</evidence>
<dbReference type="RefSeq" id="WP_092694490.1">
    <property type="nucleotide sequence ID" value="NZ_FOGU01000007.1"/>
</dbReference>
<feature type="transmembrane region" description="Helical" evidence="4">
    <location>
        <begin position="267"/>
        <end position="287"/>
    </location>
</feature>
<keyword evidence="1 4" id="KW-0812">Transmembrane</keyword>